<dbReference type="GO" id="GO:0004386">
    <property type="term" value="F:helicase activity"/>
    <property type="evidence" value="ECO:0007669"/>
    <property type="project" value="UniProtKB-KW"/>
</dbReference>
<dbReference type="GeneID" id="4782050"/>
<organism evidence="12 13">
    <name type="scientific">Hyperthermus butylicus (strain DSM 5456 / JCM 9403 / PLM1-5)</name>
    <dbReference type="NCBI Taxonomy" id="415426"/>
    <lineage>
        <taxon>Archaea</taxon>
        <taxon>Thermoproteota</taxon>
        <taxon>Thermoprotei</taxon>
        <taxon>Desulfurococcales</taxon>
        <taxon>Pyrodictiaceae</taxon>
        <taxon>Hyperthermus</taxon>
    </lineage>
</organism>
<dbReference type="SUPFAM" id="SSF52540">
    <property type="entry name" value="P-loop containing nucleoside triphosphate hydrolases"/>
    <property type="match status" value="1"/>
</dbReference>
<dbReference type="eggNOG" id="arCOG00557">
    <property type="taxonomic scope" value="Archaea"/>
</dbReference>
<dbReference type="InterPro" id="IPR045628">
    <property type="entry name" value="Lhr_WH_dom"/>
</dbReference>
<evidence type="ECO:0000259" key="11">
    <source>
        <dbReference type="PROSITE" id="PS51194"/>
    </source>
</evidence>
<protein>
    <submittedName>
        <fullName evidence="12">DEAD/DEAH box helicase</fullName>
    </submittedName>
</protein>
<dbReference type="EMBL" id="CP000493">
    <property type="protein sequence ID" value="ABM81120.1"/>
    <property type="molecule type" value="Genomic_DNA"/>
</dbReference>
<evidence type="ECO:0000256" key="5">
    <source>
        <dbReference type="ARBA" id="ARBA00022840"/>
    </source>
</evidence>
<evidence type="ECO:0000256" key="3">
    <source>
        <dbReference type="ARBA" id="ARBA00022801"/>
    </source>
</evidence>
<dbReference type="InterPro" id="IPR001650">
    <property type="entry name" value="Helicase_C-like"/>
</dbReference>
<keyword evidence="6" id="KW-0238">DNA-binding</keyword>
<dbReference type="InterPro" id="IPR011545">
    <property type="entry name" value="DEAD/DEAH_box_helicase_dom"/>
</dbReference>
<dbReference type="OrthoDB" id="33870at2157"/>
<accession>A2BMA9</accession>
<keyword evidence="8" id="KW-0413">Isomerase</keyword>
<keyword evidence="5" id="KW-0067">ATP-binding</keyword>
<dbReference type="SMART" id="SM00487">
    <property type="entry name" value="DEXDc"/>
    <property type="match status" value="1"/>
</dbReference>
<feature type="domain" description="Helicase ATP-binding" evidence="10">
    <location>
        <begin position="41"/>
        <end position="221"/>
    </location>
</feature>
<evidence type="ECO:0000256" key="1">
    <source>
        <dbReference type="ARBA" id="ARBA00022741"/>
    </source>
</evidence>
<dbReference type="InterPro" id="IPR052511">
    <property type="entry name" value="ATP-dep_Helicase"/>
</dbReference>
<evidence type="ECO:0000256" key="7">
    <source>
        <dbReference type="ARBA" id="ARBA00023204"/>
    </source>
</evidence>
<evidence type="ECO:0000313" key="12">
    <source>
        <dbReference type="EMBL" id="ABM81120.1"/>
    </source>
</evidence>
<dbReference type="AlphaFoldDB" id="A2BMA9"/>
<dbReference type="GO" id="GO:0006281">
    <property type="term" value="P:DNA repair"/>
    <property type="evidence" value="ECO:0007669"/>
    <property type="project" value="UniProtKB-KW"/>
</dbReference>
<dbReference type="SMART" id="SM00382">
    <property type="entry name" value="AAA"/>
    <property type="match status" value="1"/>
</dbReference>
<evidence type="ECO:0000256" key="2">
    <source>
        <dbReference type="ARBA" id="ARBA00022763"/>
    </source>
</evidence>
<dbReference type="PIRSF" id="PIRSF037307">
    <property type="entry name" value="Lhr-like_helic_prd"/>
    <property type="match status" value="1"/>
</dbReference>
<dbReference type="KEGG" id="hbu:Hbut_1290"/>
<evidence type="ECO:0000256" key="6">
    <source>
        <dbReference type="ARBA" id="ARBA00023125"/>
    </source>
</evidence>
<dbReference type="Pfam" id="PF19306">
    <property type="entry name" value="WHD_Lhr"/>
    <property type="match status" value="1"/>
</dbReference>
<dbReference type="STRING" id="415426.Hbut_1290"/>
<keyword evidence="1" id="KW-0547">Nucleotide-binding</keyword>
<dbReference type="HOGENOM" id="CLU_002025_0_0_2"/>
<dbReference type="InterPro" id="IPR014001">
    <property type="entry name" value="Helicase_ATP-bd"/>
</dbReference>
<dbReference type="Pfam" id="PF00270">
    <property type="entry name" value="DEAD"/>
    <property type="match status" value="1"/>
</dbReference>
<feature type="domain" description="Helicase C-terminal" evidence="11">
    <location>
        <begin position="262"/>
        <end position="413"/>
    </location>
</feature>
<dbReference type="GO" id="GO:0016887">
    <property type="term" value="F:ATP hydrolysis activity"/>
    <property type="evidence" value="ECO:0007669"/>
    <property type="project" value="TreeGrafter"/>
</dbReference>
<dbReference type="PANTHER" id="PTHR47962">
    <property type="entry name" value="ATP-DEPENDENT HELICASE LHR-RELATED-RELATED"/>
    <property type="match status" value="1"/>
</dbReference>
<keyword evidence="4 12" id="KW-0347">Helicase</keyword>
<dbReference type="GO" id="GO:0005524">
    <property type="term" value="F:ATP binding"/>
    <property type="evidence" value="ECO:0007669"/>
    <property type="project" value="UniProtKB-KW"/>
</dbReference>
<evidence type="ECO:0000256" key="4">
    <source>
        <dbReference type="ARBA" id="ARBA00022806"/>
    </source>
</evidence>
<reference evidence="12 13" key="1">
    <citation type="journal article" date="2007" name="Archaea">
        <title>The genome of Hyperthermus butylicus: a sulfur-reducing, peptide fermenting, neutrophilic Crenarchaeote growing up to 108 degrees C.</title>
        <authorList>
            <person name="Brugger K."/>
            <person name="Chen L."/>
            <person name="Stark M."/>
            <person name="Zibat A."/>
            <person name="Redder P."/>
            <person name="Ruepp A."/>
            <person name="Awayez M."/>
            <person name="She Q."/>
            <person name="Garrett R.A."/>
            <person name="Klenk H.P."/>
        </authorList>
    </citation>
    <scope>NUCLEOTIDE SEQUENCE [LARGE SCALE GENOMIC DNA]</scope>
    <source>
        <strain evidence="13">DSM 5456 / JCM 9403 / PLM1-5</strain>
    </source>
</reference>
<dbReference type="SMART" id="SM00490">
    <property type="entry name" value="HELICc"/>
    <property type="match status" value="1"/>
</dbReference>
<evidence type="ECO:0000259" key="10">
    <source>
        <dbReference type="PROSITE" id="PS51192"/>
    </source>
</evidence>
<dbReference type="GO" id="GO:0003677">
    <property type="term" value="F:DNA binding"/>
    <property type="evidence" value="ECO:0007669"/>
    <property type="project" value="UniProtKB-KW"/>
</dbReference>
<dbReference type="PROSITE" id="PS51194">
    <property type="entry name" value="HELICASE_CTER"/>
    <property type="match status" value="1"/>
</dbReference>
<keyword evidence="13" id="KW-1185">Reference proteome</keyword>
<dbReference type="Gene3D" id="3.40.50.300">
    <property type="entry name" value="P-loop containing nucleotide triphosphate hydrolases"/>
    <property type="match status" value="2"/>
</dbReference>
<gene>
    <name evidence="12" type="ordered locus">Hbut_1290</name>
</gene>
<dbReference type="PANTHER" id="PTHR47962:SF5">
    <property type="entry name" value="ATP-DEPENDENT HELICASE LHR-RELATED"/>
    <property type="match status" value="1"/>
</dbReference>
<dbReference type="RefSeq" id="WP_011822438.1">
    <property type="nucleotide sequence ID" value="NC_008818.1"/>
</dbReference>
<keyword evidence="2" id="KW-0227">DNA damage</keyword>
<sequence>MPRGFGQTSVQGAFRLLHPVLRAVLPRYGYIRPTEIQEKAIPLILRGNHVLIVAPTGSGKTEAALLPAMSSILPMRGFTGKIYVVYITPLRSLNRDIFARMKSLASSVGLRLEVRHGDSTELEKRRFLENPPHIMITTPESFYFLLSVEKFREAISELKYVIVDEVHELVGDKRGAELSLALERAISLYVKGKVQLVGLSATVAEPELVVRKLFGSRYVRIVEASMARKYNVGVVLPSRDNTVNGLELSEFNEELYEDTIDRIAYIANVIREKGSVIVFTNTRDTAELIGALLKKVLGENSIEVHHGSLSREHRLSIEERFRKGEIAALVATSSLELGIDIGHVGYVVQYLSPRQVVKLVQRVGRARHRAGEAAAGVVVASRNLFDVLESAVIAARTSRGNLEKLKPPHAPLDALVHQVAGTVIENPGIDIGKLYLLVTRSGFYEGLDFDEFMAVLSYMEHAGIIRIRDGKLYPGRKCMSYYFNSTMITESIQYPVYDVVSGKRIGLLDEEFVASLDVGEKFVLAGRVWEVVGFDENGVRVKPSSEDRLIPPAWEGDLIPVEHNVAREVASILRRFGEGHTEVLDMYPLSDTARRYVGEKLLQAMRELGFLPHDRRILVEHYGDTYVVYVFLGSRGNKSLEYLLAYYISQIKGYNVLSASTPYAIVLKLPERSEPGLVEMVIKRLAELPPSTLEEMYVEAVKKSRLYSWILYRVAQRAGALPASRRARDPSMLKRVVAQLANTILGVEALREFENRKGNLEVVKALLRDVGKGYVLISTVSRRNPSPLTEDIISEALFSDRVVRTQMPATLVAEAVKRRIKARQVILICLVCGYKWQRRVSELPQEIKCPNCSSKLVYVTTVEEKARDASMLAMKRKRVGLSRSENKRMREYIEVANLVMDYGRYAVEALVARGVGVSTARRVLQKLVFSEDAFYKALVEAEAKYYKYAYKLRKK</sequence>
<keyword evidence="7" id="KW-0234">DNA repair</keyword>
<dbReference type="PROSITE" id="PS51192">
    <property type="entry name" value="HELICASE_ATP_BIND_1"/>
    <property type="match status" value="1"/>
</dbReference>
<evidence type="ECO:0000256" key="8">
    <source>
        <dbReference type="ARBA" id="ARBA00023235"/>
    </source>
</evidence>
<dbReference type="InterPro" id="IPR017170">
    <property type="entry name" value="Lhr-like"/>
</dbReference>
<evidence type="ECO:0000256" key="9">
    <source>
        <dbReference type="ARBA" id="ARBA00093467"/>
    </source>
</evidence>
<comment type="similarity">
    <text evidence="9">Belongs to the Lhr helicase family. Lhr-Core subfamily.</text>
</comment>
<keyword evidence="3" id="KW-0378">Hydrolase</keyword>
<proteinExistence type="inferred from homology"/>
<dbReference type="Pfam" id="PF08494">
    <property type="entry name" value="DEAD_assoc"/>
    <property type="match status" value="1"/>
</dbReference>
<dbReference type="Pfam" id="PF00271">
    <property type="entry name" value="Helicase_C"/>
    <property type="match status" value="1"/>
</dbReference>
<dbReference type="EnsemblBacteria" id="ABM81120">
    <property type="protein sequence ID" value="ABM81120"/>
    <property type="gene ID" value="Hbut_1290"/>
</dbReference>
<dbReference type="InterPro" id="IPR013701">
    <property type="entry name" value="Lhr-like_DEAD/DEAH_assoc"/>
</dbReference>
<name>A2BMA9_HYPBU</name>
<dbReference type="GO" id="GO:0140097">
    <property type="term" value="F:catalytic activity, acting on DNA"/>
    <property type="evidence" value="ECO:0007669"/>
    <property type="project" value="UniProtKB-ARBA"/>
</dbReference>
<dbReference type="InterPro" id="IPR003593">
    <property type="entry name" value="AAA+_ATPase"/>
</dbReference>
<dbReference type="Proteomes" id="UP000002593">
    <property type="component" value="Chromosome"/>
</dbReference>
<evidence type="ECO:0000313" key="13">
    <source>
        <dbReference type="Proteomes" id="UP000002593"/>
    </source>
</evidence>
<dbReference type="InterPro" id="IPR027417">
    <property type="entry name" value="P-loop_NTPase"/>
</dbReference>